<sequence>MPSYWFLPVAANSSATRPAEPPTTRVHHHYGIAEDTGAQILRWMENPREPRCHIRACHLTLASMRRFLPVETIQASPMNHDLTNLFLHLQLAPQHVQHSSSAYILFRLRFTGLNWLGYIGPDVIIMEDIHHMRGARFFTSEISIAFYRELAVSATRPVRFIFATYGVNEPTTDVIARVYAAGGLAQSTTWWRAWDRGSSEFNALLGSRIGQVAAFIVLGGYARGTRRIARIFTISVLEGSNSFTMGFEVEGINR</sequence>
<reference evidence="1" key="1">
    <citation type="journal article" date="2020" name="Front. Microbiol.">
        <title>Gene regulatory networks of Penicillium echinulatum 2HH and Penicillium oxalicum 114-2 inferred by a computational biology approach.</title>
        <authorList>
            <person name="Lenz A.R."/>
            <person name="Galan-Vasquez E."/>
            <person name="Balbinot E."/>
            <person name="De Abreu F.P."/>
            <person name="De Oliveira N.S."/>
            <person name="Da Rosa L.O."/>
            <person name="De Avila E Silva S."/>
            <person name="Camassola M."/>
            <person name="Dillon A.J.P."/>
            <person name="Perez-Rueda E."/>
        </authorList>
    </citation>
    <scope>NUCLEOTIDE SEQUENCE</scope>
    <source>
        <strain evidence="1">S1M29</strain>
    </source>
</reference>
<comment type="caution">
    <text evidence="1">The sequence shown here is derived from an EMBL/GenBank/DDBJ whole genome shotgun (WGS) entry which is preliminary data.</text>
</comment>
<evidence type="ECO:0000313" key="2">
    <source>
        <dbReference type="Proteomes" id="UP000631181"/>
    </source>
</evidence>
<dbReference type="OrthoDB" id="4366145at2759"/>
<dbReference type="EMBL" id="WIWV01000005">
    <property type="protein sequence ID" value="KAF7719458.1"/>
    <property type="molecule type" value="Genomic_DNA"/>
</dbReference>
<accession>A0A8J8W7E0</accession>
<protein>
    <submittedName>
        <fullName evidence="1">Uncharacterized protein</fullName>
    </submittedName>
</protein>
<dbReference type="AlphaFoldDB" id="A0A8J8W7E0"/>
<keyword evidence="2" id="KW-1185">Reference proteome</keyword>
<evidence type="ECO:0000313" key="1">
    <source>
        <dbReference type="EMBL" id="KAF7719458.1"/>
    </source>
</evidence>
<organism evidence="1 2">
    <name type="scientific">Penicillium ucsense</name>
    <dbReference type="NCBI Taxonomy" id="2839758"/>
    <lineage>
        <taxon>Eukaryota</taxon>
        <taxon>Fungi</taxon>
        <taxon>Dikarya</taxon>
        <taxon>Ascomycota</taxon>
        <taxon>Pezizomycotina</taxon>
        <taxon>Eurotiomycetes</taxon>
        <taxon>Eurotiomycetidae</taxon>
        <taxon>Eurotiales</taxon>
        <taxon>Aspergillaceae</taxon>
        <taxon>Penicillium</taxon>
    </lineage>
</organism>
<gene>
    <name evidence="1" type="ORF">PECM_006308</name>
</gene>
<name>A0A8J8W7E0_9EURO</name>
<proteinExistence type="predicted"/>
<dbReference type="Proteomes" id="UP000631181">
    <property type="component" value="Unassembled WGS sequence"/>
</dbReference>